<dbReference type="Proteomes" id="UP000230423">
    <property type="component" value="Unassembled WGS sequence"/>
</dbReference>
<gene>
    <name evidence="1" type="ORF">TELCIR_04774</name>
</gene>
<reference evidence="1 2" key="1">
    <citation type="submission" date="2015-09" db="EMBL/GenBank/DDBJ databases">
        <title>Draft genome of the parasitic nematode Teladorsagia circumcincta isolate WARC Sus (inbred).</title>
        <authorList>
            <person name="Mitreva M."/>
        </authorList>
    </citation>
    <scope>NUCLEOTIDE SEQUENCE [LARGE SCALE GENOMIC DNA]</scope>
    <source>
        <strain evidence="1 2">S</strain>
    </source>
</reference>
<accession>A0A2G9UUS4</accession>
<evidence type="ECO:0000313" key="1">
    <source>
        <dbReference type="EMBL" id="PIO73260.1"/>
    </source>
</evidence>
<keyword evidence="2" id="KW-1185">Reference proteome</keyword>
<protein>
    <submittedName>
        <fullName evidence="1">Uncharacterized protein</fullName>
    </submittedName>
</protein>
<evidence type="ECO:0000313" key="2">
    <source>
        <dbReference type="Proteomes" id="UP000230423"/>
    </source>
</evidence>
<proteinExistence type="predicted"/>
<sequence>MESEGWYLYNAESQWCSHSHPSPRYSTYCRRWN</sequence>
<name>A0A2G9UUS4_TELCI</name>
<organism evidence="1 2">
    <name type="scientific">Teladorsagia circumcincta</name>
    <name type="common">Brown stomach worm</name>
    <name type="synonym">Ostertagia circumcincta</name>
    <dbReference type="NCBI Taxonomy" id="45464"/>
    <lineage>
        <taxon>Eukaryota</taxon>
        <taxon>Metazoa</taxon>
        <taxon>Ecdysozoa</taxon>
        <taxon>Nematoda</taxon>
        <taxon>Chromadorea</taxon>
        <taxon>Rhabditida</taxon>
        <taxon>Rhabditina</taxon>
        <taxon>Rhabditomorpha</taxon>
        <taxon>Strongyloidea</taxon>
        <taxon>Trichostrongylidae</taxon>
        <taxon>Teladorsagia</taxon>
    </lineage>
</organism>
<dbReference type="EMBL" id="KZ345489">
    <property type="protein sequence ID" value="PIO73260.1"/>
    <property type="molecule type" value="Genomic_DNA"/>
</dbReference>
<dbReference type="AlphaFoldDB" id="A0A2G9UUS4"/>